<gene>
    <name evidence="1" type="ORF">GCM10023147_23830</name>
</gene>
<accession>A0ABP8JMK4</accession>
<name>A0ABP8JMK4_9ACTN</name>
<dbReference type="Proteomes" id="UP001500635">
    <property type="component" value="Unassembled WGS sequence"/>
</dbReference>
<comment type="caution">
    <text evidence="1">The sequence shown here is derived from an EMBL/GenBank/DDBJ whole genome shotgun (WGS) entry which is preliminary data.</text>
</comment>
<evidence type="ECO:0000313" key="2">
    <source>
        <dbReference type="Proteomes" id="UP001500635"/>
    </source>
</evidence>
<dbReference type="CDD" id="cd00093">
    <property type="entry name" value="HTH_XRE"/>
    <property type="match status" value="1"/>
</dbReference>
<dbReference type="EMBL" id="BAABFR010000032">
    <property type="protein sequence ID" value="GAA4393259.1"/>
    <property type="molecule type" value="Genomic_DNA"/>
</dbReference>
<dbReference type="RefSeq" id="WP_344995660.1">
    <property type="nucleotide sequence ID" value="NZ_BAABFR010000032.1"/>
</dbReference>
<proteinExistence type="predicted"/>
<dbReference type="InterPro" id="IPR036388">
    <property type="entry name" value="WH-like_DNA-bd_sf"/>
</dbReference>
<evidence type="ECO:0000313" key="1">
    <source>
        <dbReference type="EMBL" id="GAA4393259.1"/>
    </source>
</evidence>
<keyword evidence="2" id="KW-1185">Reference proteome</keyword>
<evidence type="ECO:0008006" key="3">
    <source>
        <dbReference type="Google" id="ProtNLM"/>
    </source>
</evidence>
<dbReference type="InterPro" id="IPR001387">
    <property type="entry name" value="Cro/C1-type_HTH"/>
</dbReference>
<sequence length="194" mass="20760">MFVMTIDQRRSRRDRDRVDDARERLGHLAWVRPPERTAGDELQAVSDSAETVVSATLLLLRDRHWSVGIGAGRVDTPLPDQTRAGRGPAFEAARDAVTAAKSAPVPVQVRGPRTDECARAEAILSVVGFIVGRRSPQGGEVVALMDTGLTQTAAAERLGISKQAVSQRLAAAGYPVEPAARDLARHLLDLAGSP</sequence>
<organism evidence="1 2">
    <name type="scientific">Tsukamurella soli</name>
    <dbReference type="NCBI Taxonomy" id="644556"/>
    <lineage>
        <taxon>Bacteria</taxon>
        <taxon>Bacillati</taxon>
        <taxon>Actinomycetota</taxon>
        <taxon>Actinomycetes</taxon>
        <taxon>Mycobacteriales</taxon>
        <taxon>Tsukamurellaceae</taxon>
        <taxon>Tsukamurella</taxon>
    </lineage>
</organism>
<dbReference type="Gene3D" id="1.10.10.10">
    <property type="entry name" value="Winged helix-like DNA-binding domain superfamily/Winged helix DNA-binding domain"/>
    <property type="match status" value="1"/>
</dbReference>
<reference evidence="2" key="1">
    <citation type="journal article" date="2019" name="Int. J. Syst. Evol. Microbiol.">
        <title>The Global Catalogue of Microorganisms (GCM) 10K type strain sequencing project: providing services to taxonomists for standard genome sequencing and annotation.</title>
        <authorList>
            <consortium name="The Broad Institute Genomics Platform"/>
            <consortium name="The Broad Institute Genome Sequencing Center for Infectious Disease"/>
            <person name="Wu L."/>
            <person name="Ma J."/>
        </authorList>
    </citation>
    <scope>NUCLEOTIDE SEQUENCE [LARGE SCALE GENOMIC DNA]</scope>
    <source>
        <strain evidence="2">JCM 17688</strain>
    </source>
</reference>
<protein>
    <recommendedName>
        <fullName evidence="3">DNA-binding protein</fullName>
    </recommendedName>
</protein>